<evidence type="ECO:0000256" key="8">
    <source>
        <dbReference type="ARBA" id="ARBA00050776"/>
    </source>
</evidence>
<evidence type="ECO:0000259" key="9">
    <source>
        <dbReference type="Pfam" id="PF00266"/>
    </source>
</evidence>
<reference evidence="10" key="2">
    <citation type="journal article" date="2021" name="PeerJ">
        <title>Extensive microbial diversity within the chicken gut microbiome revealed by metagenomics and culture.</title>
        <authorList>
            <person name="Gilroy R."/>
            <person name="Ravi A."/>
            <person name="Getino M."/>
            <person name="Pursley I."/>
            <person name="Horton D.L."/>
            <person name="Alikhan N.F."/>
            <person name="Baker D."/>
            <person name="Gharbi K."/>
            <person name="Hall N."/>
            <person name="Watson M."/>
            <person name="Adriaenssens E.M."/>
            <person name="Foster-Nyarko E."/>
            <person name="Jarju S."/>
            <person name="Secka A."/>
            <person name="Antonio M."/>
            <person name="Oren A."/>
            <person name="Chaudhuri R.R."/>
            <person name="La Ragione R."/>
            <person name="Hildebrand F."/>
            <person name="Pallen M.J."/>
        </authorList>
    </citation>
    <scope>NUCLEOTIDE SEQUENCE</scope>
    <source>
        <strain evidence="10">7293</strain>
    </source>
</reference>
<dbReference type="SUPFAM" id="SSF53383">
    <property type="entry name" value="PLP-dependent transferases"/>
    <property type="match status" value="1"/>
</dbReference>
<evidence type="ECO:0000256" key="3">
    <source>
        <dbReference type="ARBA" id="ARBA00022679"/>
    </source>
</evidence>
<keyword evidence="4" id="KW-0479">Metal-binding</keyword>
<name>A0A9D9H4X1_9SPIO</name>
<dbReference type="InterPro" id="IPR015422">
    <property type="entry name" value="PyrdxlP-dep_Trfase_small"/>
</dbReference>
<comment type="similarity">
    <text evidence="2">Belongs to the class-V pyridoxal-phosphate-dependent aminotransferase family. NifS/IscS subfamily.</text>
</comment>
<organism evidence="10 11">
    <name type="scientific">Candidatus Ornithospirochaeta stercoripullorum</name>
    <dbReference type="NCBI Taxonomy" id="2840899"/>
    <lineage>
        <taxon>Bacteria</taxon>
        <taxon>Pseudomonadati</taxon>
        <taxon>Spirochaetota</taxon>
        <taxon>Spirochaetia</taxon>
        <taxon>Spirochaetales</taxon>
        <taxon>Spirochaetaceae</taxon>
        <taxon>Spirochaetaceae incertae sedis</taxon>
        <taxon>Candidatus Ornithospirochaeta</taxon>
    </lineage>
</organism>
<dbReference type="Gene3D" id="3.90.1150.10">
    <property type="entry name" value="Aspartate Aminotransferase, domain 1"/>
    <property type="match status" value="1"/>
</dbReference>
<evidence type="ECO:0000256" key="4">
    <source>
        <dbReference type="ARBA" id="ARBA00022723"/>
    </source>
</evidence>
<comment type="catalytic activity">
    <reaction evidence="8">
        <text>(sulfur carrier)-H + L-cysteine = (sulfur carrier)-SH + L-alanine</text>
        <dbReference type="Rhea" id="RHEA:43892"/>
        <dbReference type="Rhea" id="RHEA-COMP:14737"/>
        <dbReference type="Rhea" id="RHEA-COMP:14739"/>
        <dbReference type="ChEBI" id="CHEBI:29917"/>
        <dbReference type="ChEBI" id="CHEBI:35235"/>
        <dbReference type="ChEBI" id="CHEBI:57972"/>
        <dbReference type="ChEBI" id="CHEBI:64428"/>
        <dbReference type="EC" id="2.8.1.7"/>
    </reaction>
</comment>
<gene>
    <name evidence="10" type="ORF">IAA97_03495</name>
</gene>
<evidence type="ECO:0000256" key="1">
    <source>
        <dbReference type="ARBA" id="ARBA00001933"/>
    </source>
</evidence>
<dbReference type="PANTHER" id="PTHR11601:SF34">
    <property type="entry name" value="CYSTEINE DESULFURASE"/>
    <property type="match status" value="1"/>
</dbReference>
<dbReference type="Pfam" id="PF00266">
    <property type="entry name" value="Aminotran_5"/>
    <property type="match status" value="1"/>
</dbReference>
<dbReference type="InterPro" id="IPR015421">
    <property type="entry name" value="PyrdxlP-dep_Trfase_major"/>
</dbReference>
<protein>
    <submittedName>
        <fullName evidence="10">Cysteine desulfurase</fullName>
    </submittedName>
</protein>
<comment type="caution">
    <text evidence="10">The sequence shown here is derived from an EMBL/GenBank/DDBJ whole genome shotgun (WGS) entry which is preliminary data.</text>
</comment>
<comment type="cofactor">
    <cofactor evidence="1">
        <name>pyridoxal 5'-phosphate</name>
        <dbReference type="ChEBI" id="CHEBI:597326"/>
    </cofactor>
</comment>
<dbReference type="GO" id="GO:0046872">
    <property type="term" value="F:metal ion binding"/>
    <property type="evidence" value="ECO:0007669"/>
    <property type="project" value="UniProtKB-KW"/>
</dbReference>
<evidence type="ECO:0000313" key="10">
    <source>
        <dbReference type="EMBL" id="MBO8436024.1"/>
    </source>
</evidence>
<dbReference type="AlphaFoldDB" id="A0A9D9H4X1"/>
<evidence type="ECO:0000256" key="6">
    <source>
        <dbReference type="ARBA" id="ARBA00023004"/>
    </source>
</evidence>
<dbReference type="Gene3D" id="1.10.260.50">
    <property type="match status" value="1"/>
</dbReference>
<proteinExistence type="inferred from homology"/>
<keyword evidence="6" id="KW-0408">Iron</keyword>
<keyword evidence="5" id="KW-0663">Pyridoxal phosphate</keyword>
<dbReference type="EMBL" id="JADIMT010000045">
    <property type="protein sequence ID" value="MBO8436024.1"/>
    <property type="molecule type" value="Genomic_DNA"/>
</dbReference>
<keyword evidence="3" id="KW-0808">Transferase</keyword>
<evidence type="ECO:0000256" key="2">
    <source>
        <dbReference type="ARBA" id="ARBA00006490"/>
    </source>
</evidence>
<dbReference type="PIRSF" id="PIRSF005572">
    <property type="entry name" value="NifS"/>
    <property type="match status" value="1"/>
</dbReference>
<dbReference type="PANTHER" id="PTHR11601">
    <property type="entry name" value="CYSTEINE DESULFURYLASE FAMILY MEMBER"/>
    <property type="match status" value="1"/>
</dbReference>
<dbReference type="GO" id="GO:0031071">
    <property type="term" value="F:cysteine desulfurase activity"/>
    <property type="evidence" value="ECO:0007669"/>
    <property type="project" value="UniProtKB-EC"/>
</dbReference>
<dbReference type="GO" id="GO:0051536">
    <property type="term" value="F:iron-sulfur cluster binding"/>
    <property type="evidence" value="ECO:0007669"/>
    <property type="project" value="UniProtKB-KW"/>
</dbReference>
<reference evidence="10" key="1">
    <citation type="submission" date="2020-10" db="EMBL/GenBank/DDBJ databases">
        <authorList>
            <person name="Gilroy R."/>
        </authorList>
    </citation>
    <scope>NUCLEOTIDE SEQUENCE</scope>
    <source>
        <strain evidence="10">7293</strain>
    </source>
</reference>
<feature type="domain" description="Aminotransferase class V" evidence="9">
    <location>
        <begin position="4"/>
        <end position="364"/>
    </location>
</feature>
<accession>A0A9D9H4X1</accession>
<evidence type="ECO:0000313" key="11">
    <source>
        <dbReference type="Proteomes" id="UP000823615"/>
    </source>
</evidence>
<evidence type="ECO:0000256" key="5">
    <source>
        <dbReference type="ARBA" id="ARBA00022898"/>
    </source>
</evidence>
<dbReference type="InterPro" id="IPR016454">
    <property type="entry name" value="Cysteine_dSase"/>
</dbReference>
<sequence length="375" mass="41067">MNLYFDNAATTMISRSALEAYTETALSYPANPSSVHRMGLEARRKLDEERALCAKMIGIESSNLFFTSGATESIAAVLSSLLLTTPGKIIISSVEHEAVASWLPVLKMHGWKTAELKARNGIVSPSDLEAELTPDTKLVAIMAVNNVTGAIEPIEELVKKVRTYEKDIKRKIFFFSDSVQALGKCPIQLKAWDVDGASFSGHKINGPRGIGMLYLKNPASFRPLAPAGGQEHGKRGGTENLPAISALRAALEEWMPQMEENSTRIRHLKERIVTALRESGREILSPEQSSPYIISFVSPYPSEVFTRMLSDKGVEASAGSACSNNAKGEGEKILLHMGIRPEKAKNAVRISLSNSTTEEETERLIEIIKELINAR</sequence>
<keyword evidence="7" id="KW-0411">Iron-sulfur</keyword>
<evidence type="ECO:0000256" key="7">
    <source>
        <dbReference type="ARBA" id="ARBA00023014"/>
    </source>
</evidence>
<dbReference type="Proteomes" id="UP000823615">
    <property type="component" value="Unassembled WGS sequence"/>
</dbReference>
<dbReference type="Gene3D" id="3.40.640.10">
    <property type="entry name" value="Type I PLP-dependent aspartate aminotransferase-like (Major domain)"/>
    <property type="match status" value="1"/>
</dbReference>
<dbReference type="InterPro" id="IPR000192">
    <property type="entry name" value="Aminotrans_V_dom"/>
</dbReference>
<dbReference type="InterPro" id="IPR015424">
    <property type="entry name" value="PyrdxlP-dep_Trfase"/>
</dbReference>